<keyword evidence="1" id="KW-1133">Transmembrane helix</keyword>
<evidence type="ECO:0000313" key="2">
    <source>
        <dbReference type="EMBL" id="VVD29971.1"/>
    </source>
</evidence>
<keyword evidence="1" id="KW-0812">Transmembrane</keyword>
<accession>A0A5Q4ZCF1</accession>
<protein>
    <submittedName>
        <fullName evidence="2">Uncharacterized protein</fullName>
    </submittedName>
</protein>
<dbReference type="KEGG" id="pdio:PDMSB3_3515"/>
<dbReference type="EMBL" id="LR699553">
    <property type="protein sequence ID" value="VVD29971.1"/>
    <property type="molecule type" value="Genomic_DNA"/>
</dbReference>
<name>A0A5Q4ZCF1_9BURK</name>
<organism evidence="2 3">
    <name type="scientific">Paraburkholderia dioscoreae</name>
    <dbReference type="NCBI Taxonomy" id="2604047"/>
    <lineage>
        <taxon>Bacteria</taxon>
        <taxon>Pseudomonadati</taxon>
        <taxon>Pseudomonadota</taxon>
        <taxon>Betaproteobacteria</taxon>
        <taxon>Burkholderiales</taxon>
        <taxon>Burkholderiaceae</taxon>
        <taxon>Paraburkholderia</taxon>
    </lineage>
</organism>
<dbReference type="AlphaFoldDB" id="A0A5Q4ZCF1"/>
<gene>
    <name evidence="2" type="ORF">PDMSB3_3515</name>
</gene>
<keyword evidence="3" id="KW-1185">Reference proteome</keyword>
<keyword evidence="1" id="KW-0472">Membrane</keyword>
<reference evidence="2 3" key="1">
    <citation type="submission" date="2019-08" db="EMBL/GenBank/DDBJ databases">
        <authorList>
            <person name="Herpell B J."/>
        </authorList>
    </citation>
    <scope>NUCLEOTIDE SEQUENCE [LARGE SCALE GENOMIC DNA]</scope>
    <source>
        <strain evidence="3">Msb3</strain>
    </source>
</reference>
<evidence type="ECO:0000313" key="3">
    <source>
        <dbReference type="Proteomes" id="UP000325811"/>
    </source>
</evidence>
<dbReference type="Proteomes" id="UP000325811">
    <property type="component" value="Chromosome I"/>
</dbReference>
<feature type="transmembrane region" description="Helical" evidence="1">
    <location>
        <begin position="21"/>
        <end position="44"/>
    </location>
</feature>
<evidence type="ECO:0000256" key="1">
    <source>
        <dbReference type="SAM" id="Phobius"/>
    </source>
</evidence>
<sequence length="46" mass="5164">MADDLHDVLKEAVYHFSSKEFWMLLTGLALAIASSAMKLIMMYASL</sequence>
<proteinExistence type="predicted"/>